<keyword evidence="2" id="KW-1185">Reference proteome</keyword>
<dbReference type="Proteomes" id="UP000247780">
    <property type="component" value="Unassembled WGS sequence"/>
</dbReference>
<dbReference type="EMBL" id="QICQ01000057">
    <property type="protein sequence ID" value="PXV73295.1"/>
    <property type="molecule type" value="Genomic_DNA"/>
</dbReference>
<dbReference type="RefSeq" id="WP_240142331.1">
    <property type="nucleotide sequence ID" value="NZ_FNNM01000030.1"/>
</dbReference>
<evidence type="ECO:0000313" key="2">
    <source>
        <dbReference type="Proteomes" id="UP000247780"/>
    </source>
</evidence>
<reference evidence="1 2" key="1">
    <citation type="submission" date="2018-04" db="EMBL/GenBank/DDBJ databases">
        <title>Active sludge and wastewater microbial communities from Klosterneuburg, Austria.</title>
        <authorList>
            <person name="Wagner M."/>
        </authorList>
    </citation>
    <scope>NUCLEOTIDE SEQUENCE [LARGE SCALE GENOMIC DNA]</scope>
    <source>
        <strain evidence="1 2">Nm 57</strain>
    </source>
</reference>
<gene>
    <name evidence="1" type="ORF">C8R14_1575</name>
</gene>
<sequence length="58" mass="6279">MSALINYQTILDSSGKPAFVVVPYDEFIKLPGVVRPGMIPNEVVGKHIMNEIHAASLA</sequence>
<accession>A0ABX5M452</accession>
<proteinExistence type="predicted"/>
<evidence type="ECO:0000313" key="1">
    <source>
        <dbReference type="EMBL" id="PXV73295.1"/>
    </source>
</evidence>
<name>A0ABX5M452_9PROT</name>
<organism evidence="1 2">
    <name type="scientific">Nitrosomonas eutropha</name>
    <dbReference type="NCBI Taxonomy" id="916"/>
    <lineage>
        <taxon>Bacteria</taxon>
        <taxon>Pseudomonadati</taxon>
        <taxon>Pseudomonadota</taxon>
        <taxon>Betaproteobacteria</taxon>
        <taxon>Nitrosomonadales</taxon>
        <taxon>Nitrosomonadaceae</taxon>
        <taxon>Nitrosomonas</taxon>
    </lineage>
</organism>
<protein>
    <submittedName>
        <fullName evidence="1">Uncharacterized protein</fullName>
    </submittedName>
</protein>
<comment type="caution">
    <text evidence="1">The sequence shown here is derived from an EMBL/GenBank/DDBJ whole genome shotgun (WGS) entry which is preliminary data.</text>
</comment>